<name>A0A4E0RSS5_FASHE</name>
<feature type="region of interest" description="Disordered" evidence="1">
    <location>
        <begin position="227"/>
        <end position="256"/>
    </location>
</feature>
<keyword evidence="3" id="KW-1185">Reference proteome</keyword>
<feature type="compositionally biased region" description="Low complexity" evidence="1">
    <location>
        <begin position="284"/>
        <end position="299"/>
    </location>
</feature>
<dbReference type="EMBL" id="JXXN02002043">
    <property type="protein sequence ID" value="THD23617.1"/>
    <property type="molecule type" value="Genomic_DNA"/>
</dbReference>
<reference evidence="2" key="1">
    <citation type="submission" date="2019-03" db="EMBL/GenBank/DDBJ databases">
        <title>Improved annotation for the trematode Fasciola hepatica.</title>
        <authorList>
            <person name="Choi Y.-J."/>
            <person name="Martin J."/>
            <person name="Mitreva M."/>
        </authorList>
    </citation>
    <scope>NUCLEOTIDE SEQUENCE [LARGE SCALE GENOMIC DNA]</scope>
</reference>
<accession>A0A4E0RSS5</accession>
<evidence type="ECO:0000256" key="1">
    <source>
        <dbReference type="SAM" id="MobiDB-lite"/>
    </source>
</evidence>
<evidence type="ECO:0000313" key="2">
    <source>
        <dbReference type="EMBL" id="THD23617.1"/>
    </source>
</evidence>
<dbReference type="Proteomes" id="UP000230066">
    <property type="component" value="Unassembled WGS sequence"/>
</dbReference>
<comment type="caution">
    <text evidence="2">The sequence shown here is derived from an EMBL/GenBank/DDBJ whole genome shotgun (WGS) entry which is preliminary data.</text>
</comment>
<protein>
    <submittedName>
        <fullName evidence="2">Uncharacterized protein</fullName>
    </submittedName>
</protein>
<dbReference type="AlphaFoldDB" id="A0A4E0RSS5"/>
<organism evidence="2 3">
    <name type="scientific">Fasciola hepatica</name>
    <name type="common">Liver fluke</name>
    <dbReference type="NCBI Taxonomy" id="6192"/>
    <lineage>
        <taxon>Eukaryota</taxon>
        <taxon>Metazoa</taxon>
        <taxon>Spiralia</taxon>
        <taxon>Lophotrochozoa</taxon>
        <taxon>Platyhelminthes</taxon>
        <taxon>Trematoda</taxon>
        <taxon>Digenea</taxon>
        <taxon>Plagiorchiida</taxon>
        <taxon>Echinostomata</taxon>
        <taxon>Echinostomatoidea</taxon>
        <taxon>Fasciolidae</taxon>
        <taxon>Fasciola</taxon>
    </lineage>
</organism>
<feature type="region of interest" description="Disordered" evidence="1">
    <location>
        <begin position="283"/>
        <end position="325"/>
    </location>
</feature>
<gene>
    <name evidence="2" type="ORF">D915_005379</name>
</gene>
<evidence type="ECO:0000313" key="3">
    <source>
        <dbReference type="Proteomes" id="UP000230066"/>
    </source>
</evidence>
<proteinExistence type="predicted"/>
<sequence>MMPKETSIVVNDLTTKGGKCSRESDTLEELVIQLNKIKLKPRGWDTTDQSKSSPYRIQPAGTLFCPITQYVTNPNPKTEAFSAADDLITPDPYQHCVEPFGPEIWSTYWSEPFQQTARTRSPLNPSVPVQNGGKIDPQLDAFGLTSIVSATSNDYFRTSGHPDVVSKSPLFQGNTKYYSGSMTQPNIHTLEPPSKTNSNDTYLTSVGWFESLIQQCAVDLMSSSGLPEDNAHNEHSSWKYQADPAPATEAARTADSKAMSDIFGDDQESRHKFGIIDVFDTVLSSTSSSPSSPSTTNTNEARKISSDADIETSVTMHHTRKSTRNKNLRRLKTELLFDDSCMSDTEFLKAQQRYSYATREAIQQELFRLMRSLKCFMNEPNETKRLLSQLAGILNAILCKQTARSWEIRTWRDPQTQKGLLDAAVKSSNQYAVKMLLTTGICGIMVPQFLPNEPSALESPELLARCALDATGPSKSCPLTDCNQIIGTGYETLTGKQRILRLVLDSVLEVAQPEHRGQILNFRKSATDPDSPTILHRLINAHGVRDDLTWSIDQLLKAGADPLAKANVQLEDCRPERKVKLSPIQLAACSFDCRRLLSVFLSNLNMKQLDVIAELKEQFHYGNNLISVSDKLSAF</sequence>